<evidence type="ECO:0000256" key="7">
    <source>
        <dbReference type="ARBA" id="ARBA00022989"/>
    </source>
</evidence>
<dbReference type="PANTHER" id="PTHR43394:SF1">
    <property type="entry name" value="ATP-BINDING CASSETTE SUB-FAMILY B MEMBER 10, MITOCHONDRIAL"/>
    <property type="match status" value="1"/>
</dbReference>
<dbReference type="Gene3D" id="3.40.50.300">
    <property type="entry name" value="P-loop containing nucleotide triphosphate hydrolases"/>
    <property type="match status" value="1"/>
</dbReference>
<dbReference type="SUPFAM" id="SSF90123">
    <property type="entry name" value="ABC transporter transmembrane region"/>
    <property type="match status" value="1"/>
</dbReference>
<dbReference type="AlphaFoldDB" id="A0A176RY60"/>
<dbReference type="PANTHER" id="PTHR43394">
    <property type="entry name" value="ATP-DEPENDENT PERMEASE MDL1, MITOCHONDRIAL"/>
    <property type="match status" value="1"/>
</dbReference>
<evidence type="ECO:0000256" key="1">
    <source>
        <dbReference type="ARBA" id="ARBA00004651"/>
    </source>
</evidence>
<accession>A0A176RY60</accession>
<gene>
    <name evidence="11" type="ORF">THIOM_003552</name>
</gene>
<keyword evidence="6 11" id="KW-0067">ATP-binding</keyword>
<dbReference type="GO" id="GO:0015421">
    <property type="term" value="F:ABC-type oligopeptide transporter activity"/>
    <property type="evidence" value="ECO:0007669"/>
    <property type="project" value="TreeGrafter"/>
</dbReference>
<dbReference type="FunFam" id="3.40.50.300:FF:000221">
    <property type="entry name" value="Multidrug ABC transporter ATP-binding protein"/>
    <property type="match status" value="1"/>
</dbReference>
<dbReference type="InterPro" id="IPR003593">
    <property type="entry name" value="AAA+_ATPase"/>
</dbReference>
<dbReference type="EMBL" id="LUTY01002154">
    <property type="protein sequence ID" value="OAD20723.1"/>
    <property type="molecule type" value="Genomic_DNA"/>
</dbReference>
<keyword evidence="12" id="KW-1185">Reference proteome</keyword>
<dbReference type="GO" id="GO:0005524">
    <property type="term" value="F:ATP binding"/>
    <property type="evidence" value="ECO:0007669"/>
    <property type="project" value="UniProtKB-KW"/>
</dbReference>
<evidence type="ECO:0000259" key="10">
    <source>
        <dbReference type="PROSITE" id="PS50893"/>
    </source>
</evidence>
<dbReference type="GO" id="GO:0005886">
    <property type="term" value="C:plasma membrane"/>
    <property type="evidence" value="ECO:0007669"/>
    <property type="project" value="UniProtKB-SubCell"/>
</dbReference>
<evidence type="ECO:0000256" key="3">
    <source>
        <dbReference type="ARBA" id="ARBA00022475"/>
    </source>
</evidence>
<evidence type="ECO:0000313" key="11">
    <source>
        <dbReference type="EMBL" id="OAD20723.1"/>
    </source>
</evidence>
<feature type="transmembrane region" description="Helical" evidence="9">
    <location>
        <begin position="6"/>
        <end position="29"/>
    </location>
</feature>
<keyword evidence="4 9" id="KW-0812">Transmembrane</keyword>
<evidence type="ECO:0000256" key="5">
    <source>
        <dbReference type="ARBA" id="ARBA00022741"/>
    </source>
</evidence>
<evidence type="ECO:0000313" key="12">
    <source>
        <dbReference type="Proteomes" id="UP000076962"/>
    </source>
</evidence>
<comment type="caution">
    <text evidence="11">The sequence shown here is derived from an EMBL/GenBank/DDBJ whole genome shotgun (WGS) entry which is preliminary data.</text>
</comment>
<protein>
    <submittedName>
        <fullName evidence="11">ABC transporter, ATP-binding/permease protein</fullName>
    </submittedName>
</protein>
<evidence type="ECO:0000256" key="9">
    <source>
        <dbReference type="SAM" id="Phobius"/>
    </source>
</evidence>
<keyword evidence="8 9" id="KW-0472">Membrane</keyword>
<name>A0A176RY60_9GAMM</name>
<keyword evidence="7 9" id="KW-1133">Transmembrane helix</keyword>
<reference evidence="11 12" key="1">
    <citation type="submission" date="2016-05" db="EMBL/GenBank/DDBJ databases">
        <title>Single-cell genome of chain-forming Candidatus Thiomargarita nelsonii and comparison to other large sulfur-oxidizing bacteria.</title>
        <authorList>
            <person name="Winkel M."/>
            <person name="Salman V."/>
            <person name="Woyke T."/>
            <person name="Schulz-Vogt H."/>
            <person name="Richter M."/>
            <person name="Flood B."/>
            <person name="Bailey J."/>
            <person name="Amann R."/>
            <person name="Mussmann M."/>
        </authorList>
    </citation>
    <scope>NUCLEOTIDE SEQUENCE [LARGE SCALE GENOMIC DNA]</scope>
    <source>
        <strain evidence="11 12">THI036</strain>
    </source>
</reference>
<dbReference type="PROSITE" id="PS50893">
    <property type="entry name" value="ABC_TRANSPORTER_2"/>
    <property type="match status" value="1"/>
</dbReference>
<sequence>MFGSFALIAYQTLLGAITLGDLVMYYMAFQRAQGFLWEMLRGISEFYEDSLLVSDFYEFLEFKPEIVEPQHPKPVPQPIQKSIVLEHINFKYPTGTRPVLDDVSLSIRPGEHIALVGENGSGKTTLVKLLCRLYDPTQGRITLDGVDFRDFKTTALRRQISVVFQDYAQYQLTARENIWFGNIEHPPEHEQIITAAQFSGADSVIRSLPKGYDTLLGKWFKEGEELSIGQWQKIAIARAFMRDAQILILDEPTSALDAKAEFEIFKQYHQLTKERTAILISHRLSTVRMVDTIYVLEKGRIVEHGHHDDLIRLGGTYAHLFNKQAQHYR</sequence>
<dbReference type="Proteomes" id="UP000076962">
    <property type="component" value="Unassembled WGS sequence"/>
</dbReference>
<dbReference type="InterPro" id="IPR039421">
    <property type="entry name" value="Type_1_exporter"/>
</dbReference>
<keyword evidence="3" id="KW-1003">Cell membrane</keyword>
<feature type="domain" description="ABC transporter" evidence="10">
    <location>
        <begin position="83"/>
        <end position="323"/>
    </location>
</feature>
<evidence type="ECO:0000256" key="6">
    <source>
        <dbReference type="ARBA" id="ARBA00022840"/>
    </source>
</evidence>
<dbReference type="PATRIC" id="fig|1003181.4.peg.4733"/>
<organism evidence="11 12">
    <name type="scientific">Candidatus Thiomargarita nelsonii</name>
    <dbReference type="NCBI Taxonomy" id="1003181"/>
    <lineage>
        <taxon>Bacteria</taxon>
        <taxon>Pseudomonadati</taxon>
        <taxon>Pseudomonadota</taxon>
        <taxon>Gammaproteobacteria</taxon>
        <taxon>Thiotrichales</taxon>
        <taxon>Thiotrichaceae</taxon>
        <taxon>Thiomargarita</taxon>
    </lineage>
</organism>
<dbReference type="InterPro" id="IPR027417">
    <property type="entry name" value="P-loop_NTPase"/>
</dbReference>
<dbReference type="InterPro" id="IPR003439">
    <property type="entry name" value="ABC_transporter-like_ATP-bd"/>
</dbReference>
<dbReference type="SMART" id="SM00382">
    <property type="entry name" value="AAA"/>
    <property type="match status" value="1"/>
</dbReference>
<comment type="subcellular location">
    <subcellularLocation>
        <location evidence="1">Cell membrane</location>
        <topology evidence="1">Multi-pass membrane protein</topology>
    </subcellularLocation>
</comment>
<evidence type="ECO:0000256" key="2">
    <source>
        <dbReference type="ARBA" id="ARBA00022448"/>
    </source>
</evidence>
<keyword evidence="5" id="KW-0547">Nucleotide-binding</keyword>
<dbReference type="Gene3D" id="1.20.1560.10">
    <property type="entry name" value="ABC transporter type 1, transmembrane domain"/>
    <property type="match status" value="1"/>
</dbReference>
<proteinExistence type="predicted"/>
<dbReference type="InterPro" id="IPR036640">
    <property type="entry name" value="ABC1_TM_sf"/>
</dbReference>
<dbReference type="SUPFAM" id="SSF52540">
    <property type="entry name" value="P-loop containing nucleoside triphosphate hydrolases"/>
    <property type="match status" value="1"/>
</dbReference>
<keyword evidence="2" id="KW-0813">Transport</keyword>
<evidence type="ECO:0000256" key="8">
    <source>
        <dbReference type="ARBA" id="ARBA00023136"/>
    </source>
</evidence>
<dbReference type="Pfam" id="PF00005">
    <property type="entry name" value="ABC_tran"/>
    <property type="match status" value="1"/>
</dbReference>
<evidence type="ECO:0000256" key="4">
    <source>
        <dbReference type="ARBA" id="ARBA00022692"/>
    </source>
</evidence>
<dbReference type="GO" id="GO:0016887">
    <property type="term" value="F:ATP hydrolysis activity"/>
    <property type="evidence" value="ECO:0007669"/>
    <property type="project" value="InterPro"/>
</dbReference>